<dbReference type="EMBL" id="BLKC01000177">
    <property type="protein sequence ID" value="GFF58521.1"/>
    <property type="molecule type" value="Genomic_DNA"/>
</dbReference>
<name>A0A8H3XRM9_9EURO</name>
<feature type="compositionally biased region" description="Polar residues" evidence="1">
    <location>
        <begin position="41"/>
        <end position="50"/>
    </location>
</feature>
<dbReference type="SUPFAM" id="SSF55729">
    <property type="entry name" value="Acyl-CoA N-acyltransferases (Nat)"/>
    <property type="match status" value="1"/>
</dbReference>
<dbReference type="InterPro" id="IPR036770">
    <property type="entry name" value="Ankyrin_rpt-contain_sf"/>
</dbReference>
<dbReference type="AlphaFoldDB" id="A0A8H3XRM9"/>
<protein>
    <recommendedName>
        <fullName evidence="4">N-acetyltransferase domain-containing protein</fullName>
    </recommendedName>
</protein>
<dbReference type="Gene3D" id="1.25.40.20">
    <property type="entry name" value="Ankyrin repeat-containing domain"/>
    <property type="match status" value="1"/>
</dbReference>
<gene>
    <name evidence="2" type="ORF">IFM46972_11129</name>
</gene>
<evidence type="ECO:0000313" key="3">
    <source>
        <dbReference type="Proteomes" id="UP000465221"/>
    </source>
</evidence>
<comment type="caution">
    <text evidence="2">The sequence shown here is derived from an EMBL/GenBank/DDBJ whole genome shotgun (WGS) entry which is preliminary data.</text>
</comment>
<dbReference type="InterPro" id="IPR016181">
    <property type="entry name" value="Acyl_CoA_acyltransferase"/>
</dbReference>
<accession>A0A8H3XRM9</accession>
<evidence type="ECO:0008006" key="4">
    <source>
        <dbReference type="Google" id="ProtNLM"/>
    </source>
</evidence>
<organism evidence="2 3">
    <name type="scientific">Aspergillus udagawae</name>
    <dbReference type="NCBI Taxonomy" id="91492"/>
    <lineage>
        <taxon>Eukaryota</taxon>
        <taxon>Fungi</taxon>
        <taxon>Dikarya</taxon>
        <taxon>Ascomycota</taxon>
        <taxon>Pezizomycotina</taxon>
        <taxon>Eurotiomycetes</taxon>
        <taxon>Eurotiomycetidae</taxon>
        <taxon>Eurotiales</taxon>
        <taxon>Aspergillaceae</taxon>
        <taxon>Aspergillus</taxon>
        <taxon>Aspergillus subgen. Fumigati</taxon>
    </lineage>
</organism>
<dbReference type="CDD" id="cd04301">
    <property type="entry name" value="NAT_SF"/>
    <property type="match status" value="1"/>
</dbReference>
<evidence type="ECO:0000256" key="1">
    <source>
        <dbReference type="SAM" id="MobiDB-lite"/>
    </source>
</evidence>
<feature type="region of interest" description="Disordered" evidence="1">
    <location>
        <begin position="16"/>
        <end position="58"/>
    </location>
</feature>
<dbReference type="Proteomes" id="UP000465221">
    <property type="component" value="Unassembled WGS sequence"/>
</dbReference>
<reference evidence="2 3" key="1">
    <citation type="submission" date="2020-01" db="EMBL/GenBank/DDBJ databases">
        <title>Draft genome sequence of Aspergillus udagawae IFM 46972.</title>
        <authorList>
            <person name="Takahashi H."/>
            <person name="Yaguchi T."/>
        </authorList>
    </citation>
    <scope>NUCLEOTIDE SEQUENCE [LARGE SCALE GENOMIC DNA]</scope>
    <source>
        <strain evidence="2 3">IFM 46972</strain>
    </source>
</reference>
<sequence length="569" mass="63722">MQESLPEDLKIEVRRRSAFKAARNDPRPTPPPEFNIRRMNRSSVAGTSGDSSEDLSLASDWSGASEDEIFAGFEDLGQLDGRIIKQEPIYSGDRQVGHACSLALDLLDRYGRLKQEFKDHPVKKGSGVWRAGLDGDDIFLIENLEIDRQYRRCGLGSRLVRAMLETVESGTLYYTAIVRPSALNGNELQCESAAGRTTTELTSEDISKSFWRSLGFRRIGSSSWFGFASDAKHPSRHLSRADDYELPDVPLGRLDLRLQNDLIKALTSGDNDYAEVLSRLFDDVVKDDPRWKLTDADGNTVLHFATTKIRPISVQWILSRTTELLQQRNNDGETPLDALLAKLENIRTTDYYNLEAEDVSDYFSGFSDAAVSCLMSLNGSNEGTDDEWQRLKYGCTCGRCISGFLSPRMRSALEYQAEILSDQLLEDISNGELWVANNSSCLYLFSHRLRNKLKASQRMRKGLVALLGHIAACLQRNMIPSEHNVEMILRGAKSSSSERFLQRGGSVEAVATMLFRWAMESDELAGNPSHLRLEAFDAKICQVPACRNDHEFGFVSGMCGYEGLSPIKY</sequence>
<dbReference type="Gene3D" id="3.40.630.30">
    <property type="match status" value="1"/>
</dbReference>
<evidence type="ECO:0000313" key="2">
    <source>
        <dbReference type="EMBL" id="GFF58521.1"/>
    </source>
</evidence>
<proteinExistence type="predicted"/>